<evidence type="ECO:0000313" key="1">
    <source>
        <dbReference type="EMBL" id="QHT88627.1"/>
    </source>
</evidence>
<sequence>MTTLIPYVIFDVMSDDTIIEYGSAHEDELYNCLINEIKRYMEIHDFIDESKDERAVNLTCDDCQCCVISEKYITVIDGKKFCGSCNPGSNDTIIVNKETHSRFTKFLKRNDEKCDIIYFKDGKWIDFEVL</sequence>
<protein>
    <submittedName>
        <fullName evidence="1">Uncharacterized protein</fullName>
    </submittedName>
</protein>
<name>A0A6C0I8C9_9ZZZZ</name>
<proteinExistence type="predicted"/>
<organism evidence="1">
    <name type="scientific">viral metagenome</name>
    <dbReference type="NCBI Taxonomy" id="1070528"/>
    <lineage>
        <taxon>unclassified sequences</taxon>
        <taxon>metagenomes</taxon>
        <taxon>organismal metagenomes</taxon>
    </lineage>
</organism>
<dbReference type="AlphaFoldDB" id="A0A6C0I8C9"/>
<dbReference type="EMBL" id="MN740120">
    <property type="protein sequence ID" value="QHT88627.1"/>
    <property type="molecule type" value="Genomic_DNA"/>
</dbReference>
<accession>A0A6C0I8C9</accession>
<reference evidence="1" key="1">
    <citation type="journal article" date="2020" name="Nature">
        <title>Giant virus diversity and host interactions through global metagenomics.</title>
        <authorList>
            <person name="Schulz F."/>
            <person name="Roux S."/>
            <person name="Paez-Espino D."/>
            <person name="Jungbluth S."/>
            <person name="Walsh D.A."/>
            <person name="Denef V.J."/>
            <person name="McMahon K.D."/>
            <person name="Konstantinidis K.T."/>
            <person name="Eloe-Fadrosh E.A."/>
            <person name="Kyrpides N.C."/>
            <person name="Woyke T."/>
        </authorList>
    </citation>
    <scope>NUCLEOTIDE SEQUENCE</scope>
    <source>
        <strain evidence="1">GVMAG-M-3300023184-51</strain>
    </source>
</reference>